<evidence type="ECO:0000259" key="1">
    <source>
        <dbReference type="Pfam" id="PF01636"/>
    </source>
</evidence>
<evidence type="ECO:0000313" key="2">
    <source>
        <dbReference type="EMBL" id="TWE02528.1"/>
    </source>
</evidence>
<dbReference type="GO" id="GO:0016740">
    <property type="term" value="F:transferase activity"/>
    <property type="evidence" value="ECO:0007669"/>
    <property type="project" value="UniProtKB-KW"/>
</dbReference>
<protein>
    <submittedName>
        <fullName evidence="2">Phosphotransferase family enzyme</fullName>
    </submittedName>
</protein>
<reference evidence="2 3" key="1">
    <citation type="submission" date="2019-06" db="EMBL/GenBank/DDBJ databases">
        <title>Sorghum-associated microbial communities from plants grown in Nebraska, USA.</title>
        <authorList>
            <person name="Schachtman D."/>
        </authorList>
    </citation>
    <scope>NUCLEOTIDE SEQUENCE [LARGE SCALE GENOMIC DNA]</scope>
    <source>
        <strain evidence="2 3">2482</strain>
    </source>
</reference>
<keyword evidence="3" id="KW-1185">Reference proteome</keyword>
<evidence type="ECO:0000313" key="3">
    <source>
        <dbReference type="Proteomes" id="UP000319671"/>
    </source>
</evidence>
<sequence>MKASKTSRSQKGDDDYLNRLLSYFKSQFYEKIIQMVPIQKSVYLLKTDGNTYIIKGYRSNNRLKLQEAFTATLRTEGFLKSYIFLTNPMKEQLFFEGTYFGCMEYIPPHKTAFSYHSHRNRQEGLDLLVQFHQTTASVENRYRTLLPKGQLIEKWTERLKVFSGNLPLIKYYLDDYMISELISWANWSLAGMIKKRRFFQKEQEVILHGDVAYHNFLRDQNGQLNLIDFDLISIGPPSFDYLQYANRILPSIDWSLDKLGSLKQIGKYLDEEAFLYALAFPSDIFREWNRMIRQKAYTDKAKIGQVMDLTVNQFHLRKKFISQLQEKVK</sequence>
<dbReference type="GO" id="GO:0042601">
    <property type="term" value="C:endospore-forming forespore"/>
    <property type="evidence" value="ECO:0007669"/>
    <property type="project" value="TreeGrafter"/>
</dbReference>
<dbReference type="PANTHER" id="PTHR39179">
    <property type="entry name" value="SPORE COAT PROTEIN I"/>
    <property type="match status" value="1"/>
</dbReference>
<dbReference type="Proteomes" id="UP000319671">
    <property type="component" value="Unassembled WGS sequence"/>
</dbReference>
<gene>
    <name evidence="2" type="ORF">FB550_10471</name>
</gene>
<dbReference type="PANTHER" id="PTHR39179:SF3">
    <property type="entry name" value="COTS-RELATED PROTEIN"/>
    <property type="match status" value="1"/>
</dbReference>
<dbReference type="Gene3D" id="3.90.1200.10">
    <property type="match status" value="1"/>
</dbReference>
<organism evidence="2 3">
    <name type="scientific">Neobacillus bataviensis</name>
    <dbReference type="NCBI Taxonomy" id="220685"/>
    <lineage>
        <taxon>Bacteria</taxon>
        <taxon>Bacillati</taxon>
        <taxon>Bacillota</taxon>
        <taxon>Bacilli</taxon>
        <taxon>Bacillales</taxon>
        <taxon>Bacillaceae</taxon>
        <taxon>Neobacillus</taxon>
    </lineage>
</organism>
<dbReference type="InterPro" id="IPR011009">
    <property type="entry name" value="Kinase-like_dom_sf"/>
</dbReference>
<comment type="caution">
    <text evidence="2">The sequence shown here is derived from an EMBL/GenBank/DDBJ whole genome shotgun (WGS) entry which is preliminary data.</text>
</comment>
<keyword evidence="2" id="KW-0808">Transferase</keyword>
<dbReference type="EMBL" id="VIVN01000004">
    <property type="protein sequence ID" value="TWE02528.1"/>
    <property type="molecule type" value="Genomic_DNA"/>
</dbReference>
<feature type="domain" description="Aminoglycoside phosphotransferase" evidence="1">
    <location>
        <begin position="41"/>
        <end position="247"/>
    </location>
</feature>
<dbReference type="InterPro" id="IPR047175">
    <property type="entry name" value="CotS-like"/>
</dbReference>
<dbReference type="InterPro" id="IPR002575">
    <property type="entry name" value="Aminoglycoside_PTrfase"/>
</dbReference>
<name>A0A561DGQ9_9BACI</name>
<dbReference type="Pfam" id="PF01636">
    <property type="entry name" value="APH"/>
    <property type="match status" value="1"/>
</dbReference>
<dbReference type="RefSeq" id="WP_144564210.1">
    <property type="nucleotide sequence ID" value="NZ_VIVN01000004.1"/>
</dbReference>
<dbReference type="AlphaFoldDB" id="A0A561DGQ9"/>
<dbReference type="SUPFAM" id="SSF56112">
    <property type="entry name" value="Protein kinase-like (PK-like)"/>
    <property type="match status" value="1"/>
</dbReference>
<proteinExistence type="predicted"/>
<accession>A0A561DGQ9</accession>